<dbReference type="SUPFAM" id="SSF47240">
    <property type="entry name" value="Ferritin-like"/>
    <property type="match status" value="1"/>
</dbReference>
<keyword evidence="4" id="KW-0479">Metal-binding</keyword>
<organism evidence="7 8">
    <name type="scientific">Pseudomonas phage pf16</name>
    <dbReference type="NCBI Taxonomy" id="1815630"/>
    <lineage>
        <taxon>Viruses</taxon>
        <taxon>Duplodnaviria</taxon>
        <taxon>Heunggongvirae</taxon>
        <taxon>Uroviricota</taxon>
        <taxon>Caudoviricetes</taxon>
        <taxon>Chakrabartyvirus</taxon>
        <taxon>Chakrabartyvirus pf16</taxon>
    </lineage>
</organism>
<proteinExistence type="inferred from homology"/>
<dbReference type="InterPro" id="IPR009078">
    <property type="entry name" value="Ferritin-like_SF"/>
</dbReference>
<dbReference type="InterPro" id="IPR012348">
    <property type="entry name" value="RNR-like"/>
</dbReference>
<accession>A0A1S5R441</accession>
<dbReference type="EC" id="1.17.4.1" evidence="3"/>
<dbReference type="PANTHER" id="PTHR23409">
    <property type="entry name" value="RIBONUCLEOSIDE-DIPHOSPHATE REDUCTASE SMALL CHAIN"/>
    <property type="match status" value="1"/>
</dbReference>
<dbReference type="UniPathway" id="UPA00326"/>
<evidence type="ECO:0000256" key="1">
    <source>
        <dbReference type="ARBA" id="ARBA00001962"/>
    </source>
</evidence>
<evidence type="ECO:0000256" key="2">
    <source>
        <dbReference type="ARBA" id="ARBA00009303"/>
    </source>
</evidence>
<dbReference type="CDD" id="cd01049">
    <property type="entry name" value="RNRR2"/>
    <property type="match status" value="1"/>
</dbReference>
<protein>
    <recommendedName>
        <fullName evidence="3">ribonucleoside-diphosphate reductase</fullName>
        <ecNumber evidence="3">1.17.4.1</ecNumber>
    </recommendedName>
</protein>
<evidence type="ECO:0000256" key="6">
    <source>
        <dbReference type="ARBA" id="ARBA00023004"/>
    </source>
</evidence>
<dbReference type="Proteomes" id="UP000225821">
    <property type="component" value="Segment"/>
</dbReference>
<keyword evidence="8" id="KW-1185">Reference proteome</keyword>
<dbReference type="Gene3D" id="1.10.620.20">
    <property type="entry name" value="Ribonucleotide Reductase, subunit A"/>
    <property type="match status" value="1"/>
</dbReference>
<comment type="similarity">
    <text evidence="2">Belongs to the ribonucleoside diphosphate reductase small chain family.</text>
</comment>
<dbReference type="Pfam" id="PF00268">
    <property type="entry name" value="Ribonuc_red_sm"/>
    <property type="match status" value="1"/>
</dbReference>
<dbReference type="InterPro" id="IPR000358">
    <property type="entry name" value="RNR_small_fam"/>
</dbReference>
<evidence type="ECO:0000313" key="8">
    <source>
        <dbReference type="Proteomes" id="UP000225821"/>
    </source>
</evidence>
<dbReference type="OrthoDB" id="4477at10239"/>
<comment type="cofactor">
    <cofactor evidence="1">
        <name>Fe cation</name>
        <dbReference type="ChEBI" id="CHEBI:24875"/>
    </cofactor>
</comment>
<keyword evidence="6" id="KW-0408">Iron</keyword>
<evidence type="ECO:0000256" key="3">
    <source>
        <dbReference type="ARBA" id="ARBA00012274"/>
    </source>
</evidence>
<evidence type="ECO:0000256" key="4">
    <source>
        <dbReference type="ARBA" id="ARBA00022723"/>
    </source>
</evidence>
<reference evidence="7 8" key="1">
    <citation type="submission" date="2016-03" db="EMBL/GenBank/DDBJ databases">
        <title>Characterisation of pf16 and phiPMW: Two novel phages infecting Pseudomonas putida PpG1.</title>
        <authorList>
            <person name="Magill D.J."/>
            <person name="Krylov V.N."/>
            <person name="Shaburova O.V."/>
            <person name="Allen C.C.R."/>
            <person name="McGrath J.W."/>
            <person name="Quinn J.P."/>
            <person name="Kulakov L.A."/>
        </authorList>
    </citation>
    <scope>NUCLEOTIDE SEQUENCE [LARGE SCALE GENOMIC DNA]</scope>
</reference>
<dbReference type="GO" id="GO:0009263">
    <property type="term" value="P:deoxyribonucleotide biosynthetic process"/>
    <property type="evidence" value="ECO:0007669"/>
    <property type="project" value="InterPro"/>
</dbReference>
<keyword evidence="5" id="KW-0560">Oxidoreductase</keyword>
<dbReference type="EMBL" id="KU873925">
    <property type="protein sequence ID" value="AND75106.1"/>
    <property type="molecule type" value="Genomic_DNA"/>
</dbReference>
<dbReference type="GO" id="GO:0046872">
    <property type="term" value="F:metal ion binding"/>
    <property type="evidence" value="ECO:0007669"/>
    <property type="project" value="UniProtKB-KW"/>
</dbReference>
<sequence length="362" mass="42401">MSVLYFRDVDGTYRPKMFFDEKGTVDIQRYDQVKYPIVKKLTENQLANYWRPTEVNLMQDKSDYLDFTDADKHVFSSNLKRQILLDSLQGRAPALCFLPIVSDSWAEAFINAWNFYEGIHSASYTHIIENVYADASEIYDTMKEIREIAECSDEISRYYDELLRCIKEYDYGDYRTKKAFYLCMVAVNALEQIRFHVSFACTFSFANRGKMKGSGEIVTLIRQDEAFHCGFTQFVLKTIVKEDEDFARIAVECKDEVARILYNVYNQEMEWIEYLFIKGPIVGLTKDELISYLQFHVGKCMRRNGVEPNFPVPSREPIPYMRKFLNETGDDDQPAPQEETILQYQTGNLDMNVKEDELDTNF</sequence>
<dbReference type="PANTHER" id="PTHR23409:SF18">
    <property type="entry name" value="RIBONUCLEOSIDE-DIPHOSPHATE REDUCTASE SUBUNIT M2"/>
    <property type="match status" value="1"/>
</dbReference>
<name>A0A1S5R441_9CAUD</name>
<evidence type="ECO:0000313" key="7">
    <source>
        <dbReference type="EMBL" id="AND75106.1"/>
    </source>
</evidence>
<dbReference type="InterPro" id="IPR033909">
    <property type="entry name" value="RNR_small"/>
</dbReference>
<evidence type="ECO:0000256" key="5">
    <source>
        <dbReference type="ARBA" id="ARBA00023002"/>
    </source>
</evidence>
<gene>
    <name evidence="7" type="ORF">pf16_183</name>
</gene>
<dbReference type="GO" id="GO:0004748">
    <property type="term" value="F:ribonucleoside-diphosphate reductase activity, thioredoxin disulfide as acceptor"/>
    <property type="evidence" value="ECO:0007669"/>
    <property type="project" value="UniProtKB-EC"/>
</dbReference>